<evidence type="ECO:0000256" key="1">
    <source>
        <dbReference type="ARBA" id="ARBA00022603"/>
    </source>
</evidence>
<comment type="caution">
    <text evidence="4">The sequence shown here is derived from an EMBL/GenBank/DDBJ whole genome shotgun (WGS) entry which is preliminary data.</text>
</comment>
<evidence type="ECO:0008006" key="5">
    <source>
        <dbReference type="Google" id="ProtNLM"/>
    </source>
</evidence>
<dbReference type="PANTHER" id="PTHR43712:SF2">
    <property type="entry name" value="O-METHYLTRANSFERASE CICE"/>
    <property type="match status" value="1"/>
</dbReference>
<dbReference type="AlphaFoldDB" id="F9FA96"/>
<sequence length="142" mass="15684">MPSENNLIEALQCLDDKSFNNEAGRLRAVEALTLAVSKIQRPWDIVWQHCWVNPATTACTKTLIDAGVFAKWVEAGGGDKTCAELAELTKTDPVLIRRLIRQISGQNLVIETAEDTYKPTPWVKALAADQALANVYGGLYHF</sequence>
<accession>F9FA96</accession>
<evidence type="ECO:0000256" key="3">
    <source>
        <dbReference type="ARBA" id="ARBA00022691"/>
    </source>
</evidence>
<dbReference type="STRING" id="660025.F9FA96"/>
<dbReference type="InterPro" id="IPR036390">
    <property type="entry name" value="WH_DNA-bd_sf"/>
</dbReference>
<dbReference type="InterPro" id="IPR036388">
    <property type="entry name" value="WH-like_DNA-bd_sf"/>
</dbReference>
<proteinExistence type="predicted"/>
<keyword evidence="2" id="KW-0808">Transferase</keyword>
<keyword evidence="3" id="KW-0949">S-adenosyl-L-methionine</keyword>
<dbReference type="PANTHER" id="PTHR43712">
    <property type="entry name" value="PUTATIVE (AFU_ORTHOLOGUE AFUA_4G14580)-RELATED"/>
    <property type="match status" value="1"/>
</dbReference>
<feature type="non-terminal residue" evidence="4">
    <location>
        <position position="142"/>
    </location>
</feature>
<reference evidence="4" key="1">
    <citation type="journal article" date="2012" name="Mol. Plant Microbe Interact.">
        <title>A highly conserved effector in Fusarium oxysporum is required for full virulence on Arabidopsis.</title>
        <authorList>
            <person name="Thatcher L.F."/>
            <person name="Gardiner D.M."/>
            <person name="Kazan K."/>
            <person name="Manners J."/>
        </authorList>
    </citation>
    <scope>NUCLEOTIDE SEQUENCE [LARGE SCALE GENOMIC DNA]</scope>
    <source>
        <strain evidence="4">Fo5176</strain>
    </source>
</reference>
<protein>
    <recommendedName>
        <fullName evidence="5">O-methyltransferase domain-containing protein</fullName>
    </recommendedName>
</protein>
<gene>
    <name evidence="4" type="ORF">FOXB_03321</name>
</gene>
<dbReference type="PaxDb" id="5507-FOXG_17327P0"/>
<dbReference type="SUPFAM" id="SSF46785">
    <property type="entry name" value="Winged helix' DNA-binding domain"/>
    <property type="match status" value="1"/>
</dbReference>
<dbReference type="GO" id="GO:0032259">
    <property type="term" value="P:methylation"/>
    <property type="evidence" value="ECO:0007669"/>
    <property type="project" value="UniProtKB-KW"/>
</dbReference>
<name>F9FA96_FUSOF</name>
<dbReference type="Gene3D" id="1.10.10.10">
    <property type="entry name" value="Winged helix-like DNA-binding domain superfamily/Winged helix DNA-binding domain"/>
    <property type="match status" value="1"/>
</dbReference>
<dbReference type="EMBL" id="AFQF01001137">
    <property type="protein sequence ID" value="EGU86160.1"/>
    <property type="molecule type" value="Genomic_DNA"/>
</dbReference>
<keyword evidence="1" id="KW-0489">Methyltransferase</keyword>
<dbReference type="OrthoDB" id="5358774at2759"/>
<dbReference type="GO" id="GO:0008168">
    <property type="term" value="F:methyltransferase activity"/>
    <property type="evidence" value="ECO:0007669"/>
    <property type="project" value="UniProtKB-KW"/>
</dbReference>
<evidence type="ECO:0000256" key="2">
    <source>
        <dbReference type="ARBA" id="ARBA00022679"/>
    </source>
</evidence>
<evidence type="ECO:0000313" key="4">
    <source>
        <dbReference type="EMBL" id="EGU86160.1"/>
    </source>
</evidence>
<organism evidence="4">
    <name type="scientific">Fusarium oxysporum (strain Fo5176)</name>
    <name type="common">Fusarium vascular wilt</name>
    <dbReference type="NCBI Taxonomy" id="660025"/>
    <lineage>
        <taxon>Eukaryota</taxon>
        <taxon>Fungi</taxon>
        <taxon>Dikarya</taxon>
        <taxon>Ascomycota</taxon>
        <taxon>Pezizomycotina</taxon>
        <taxon>Sordariomycetes</taxon>
        <taxon>Hypocreomycetidae</taxon>
        <taxon>Hypocreales</taxon>
        <taxon>Nectriaceae</taxon>
        <taxon>Fusarium</taxon>
        <taxon>Fusarium oxysporum species complex</taxon>
    </lineage>
</organism>